<proteinExistence type="predicted"/>
<dbReference type="InterPro" id="IPR008040">
    <property type="entry name" value="Hydant_A_N"/>
</dbReference>
<dbReference type="GO" id="GO:0005829">
    <property type="term" value="C:cytosol"/>
    <property type="evidence" value="ECO:0007669"/>
    <property type="project" value="TreeGrafter"/>
</dbReference>
<dbReference type="STRING" id="996637.SGM_3453"/>
<dbReference type="Gene3D" id="3.40.109.10">
    <property type="entry name" value="NADH Oxidase"/>
    <property type="match status" value="2"/>
</dbReference>
<evidence type="ECO:0000256" key="1">
    <source>
        <dbReference type="SAM" id="MobiDB-lite"/>
    </source>
</evidence>
<dbReference type="GO" id="GO:0006749">
    <property type="term" value="P:glutathione metabolic process"/>
    <property type="evidence" value="ECO:0007669"/>
    <property type="project" value="TreeGrafter"/>
</dbReference>
<organism evidence="4 5">
    <name type="scientific">Streptomyces griseoaurantiacus M045</name>
    <dbReference type="NCBI Taxonomy" id="996637"/>
    <lineage>
        <taxon>Bacteria</taxon>
        <taxon>Bacillati</taxon>
        <taxon>Actinomycetota</taxon>
        <taxon>Actinomycetes</taxon>
        <taxon>Kitasatosporales</taxon>
        <taxon>Streptomycetaceae</taxon>
        <taxon>Streptomyces</taxon>
        <taxon>Streptomyces aurantiacus group</taxon>
    </lineage>
</organism>
<dbReference type="eggNOG" id="COG0778">
    <property type="taxonomic scope" value="Bacteria"/>
</dbReference>
<evidence type="ECO:0000313" key="4">
    <source>
        <dbReference type="EMBL" id="EGG46400.1"/>
    </source>
</evidence>
<feature type="domain" description="Hydantoinase/oxoprolinase N-terminal" evidence="3">
    <location>
        <begin position="11"/>
        <end position="189"/>
    </location>
</feature>
<dbReference type="SUPFAM" id="SSF55469">
    <property type="entry name" value="FMN-dependent nitroreductase-like"/>
    <property type="match status" value="2"/>
</dbReference>
<reference evidence="4 5" key="1">
    <citation type="journal article" date="2011" name="J. Bacteriol.">
        <title>Draft genome sequence of the marine bacterium Streptomyces griseoaurantiacus M045, which produces novel manumycin-type antibiotics with a pABA core component.</title>
        <authorList>
            <person name="Li F."/>
            <person name="Jiang P."/>
            <person name="Zheng H."/>
            <person name="Wang S."/>
            <person name="Zhao G."/>
            <person name="Qin S."/>
            <person name="Liu Z."/>
        </authorList>
    </citation>
    <scope>NUCLEOTIDE SEQUENCE [LARGE SCALE GENOMIC DNA]</scope>
    <source>
        <strain evidence="4 5">M045</strain>
    </source>
</reference>
<dbReference type="eggNOG" id="COG0145">
    <property type="taxonomic scope" value="Bacteria"/>
</dbReference>
<name>F3NJY9_9ACTN</name>
<dbReference type="AlphaFoldDB" id="F3NJY9"/>
<feature type="compositionally biased region" description="Basic and acidic residues" evidence="1">
    <location>
        <begin position="517"/>
        <end position="529"/>
    </location>
</feature>
<keyword evidence="5" id="KW-1185">Reference proteome</keyword>
<dbReference type="InterPro" id="IPR045079">
    <property type="entry name" value="Oxoprolinase-like"/>
</dbReference>
<dbReference type="PANTHER" id="PTHR11365">
    <property type="entry name" value="5-OXOPROLINASE RELATED"/>
    <property type="match status" value="1"/>
</dbReference>
<feature type="compositionally biased region" description="Basic and acidic residues" evidence="1">
    <location>
        <begin position="598"/>
        <end position="611"/>
    </location>
</feature>
<dbReference type="GO" id="GO:0017168">
    <property type="term" value="F:5-oxoprolinase (ATP-hydrolyzing) activity"/>
    <property type="evidence" value="ECO:0007669"/>
    <property type="project" value="TreeGrafter"/>
</dbReference>
<dbReference type="EMBL" id="AEYX01000037">
    <property type="protein sequence ID" value="EGG46400.1"/>
    <property type="molecule type" value="Genomic_DNA"/>
</dbReference>
<dbReference type="Pfam" id="PF01968">
    <property type="entry name" value="Hydantoinase_A"/>
    <property type="match status" value="1"/>
</dbReference>
<feature type="region of interest" description="Disordered" evidence="1">
    <location>
        <begin position="581"/>
        <end position="611"/>
    </location>
</feature>
<feature type="compositionally biased region" description="Basic residues" evidence="1">
    <location>
        <begin position="503"/>
        <end position="513"/>
    </location>
</feature>
<dbReference type="NCBIfam" id="NF047509">
    <property type="entry name" value="Rv3131_FMN_oxido"/>
    <property type="match status" value="1"/>
</dbReference>
<dbReference type="Pfam" id="PF05378">
    <property type="entry name" value="Hydant_A_N"/>
    <property type="match status" value="1"/>
</dbReference>
<feature type="region of interest" description="Disordered" evidence="1">
    <location>
        <begin position="293"/>
        <end position="317"/>
    </location>
</feature>
<protein>
    <recommendedName>
        <fullName evidence="6">Hydantoinase/oxoprolinase</fullName>
    </recommendedName>
</protein>
<accession>F3NJY9</accession>
<sequence length="716" mass="78295">MPSETPSAGWRFWIDRGGTFTDVVARAPDGRVRALKLLSEDPGRYRDAAVEGVRRLLGLSQGAPIPGHLIHSVRMGTTVATNALLERTGERTALVITRGFRDALRIGYQNRPHLFARKIELPEALHERVIEVDERVTPEGEVLRPPDLHTLASELRHAYADGIRALAVVCMHSALHPGHERAIGRLATSLGFTQVSLSSDVGPLTRLVLRGDTAVVDAYLSPGLRRYVRDVSQELSGARLLFMQSNGGLAAADHFRGTNAVLSGPAGGIVGMARLSQQAGHDRVIGFNMTLTSSHGRSGGPVQHHPLPRPNGRADRPSLPGLSLEAPLCRPAFPRTACPTNNGESGRPRQAADTGLRHNHDGVLAPGRPARGCRRRPDREEDPMMRVQPQENTVTTLVAEAAMAPSMHNAQPWRFHFVTAERLLRIRADTDRAMPRSDPGDRALHIGCGAALFNLRVSAVHAFLEPHTALLPDPRDPSLLAVVRLTDPADPAGTPSDRELRRLHPAITRRRTSRQPFSDKDVPENDRASLREAAAQEDAVLLFPDRWHVETLIDLVRDAECRDLVDPEVGEDMTRWTRLGSEADSAPDGVPEYAFGPRRRDGKAPVRDFAGRRPVPNRGSAVFERTPLLALLSTRGDGPADWLRAGQALERVLLEATLAGLSTSLTSHPLEHRELRLLARDPISGVGHVQMVLRLGYGPDVPATPRRPVHEVLTID</sequence>
<feature type="domain" description="Hydantoinase A/oxoprolinase" evidence="2">
    <location>
        <begin position="210"/>
        <end position="293"/>
    </location>
</feature>
<comment type="caution">
    <text evidence="4">The sequence shown here is derived from an EMBL/GenBank/DDBJ whole genome shotgun (WGS) entry which is preliminary data.</text>
</comment>
<feature type="region of interest" description="Disordered" evidence="1">
    <location>
        <begin position="487"/>
        <end position="529"/>
    </location>
</feature>
<evidence type="ECO:0000259" key="3">
    <source>
        <dbReference type="Pfam" id="PF05378"/>
    </source>
</evidence>
<dbReference type="InterPro" id="IPR002821">
    <property type="entry name" value="Hydantoinase_A"/>
</dbReference>
<evidence type="ECO:0000259" key="2">
    <source>
        <dbReference type="Pfam" id="PF01968"/>
    </source>
</evidence>
<feature type="region of interest" description="Disordered" evidence="1">
    <location>
        <begin position="336"/>
        <end position="379"/>
    </location>
</feature>
<dbReference type="Proteomes" id="UP000003022">
    <property type="component" value="Unassembled WGS sequence"/>
</dbReference>
<dbReference type="InterPro" id="IPR000415">
    <property type="entry name" value="Nitroreductase-like"/>
</dbReference>
<evidence type="ECO:0000313" key="5">
    <source>
        <dbReference type="Proteomes" id="UP000003022"/>
    </source>
</evidence>
<dbReference type="GO" id="GO:0016491">
    <property type="term" value="F:oxidoreductase activity"/>
    <property type="evidence" value="ECO:0007669"/>
    <property type="project" value="InterPro"/>
</dbReference>
<evidence type="ECO:0008006" key="6">
    <source>
        <dbReference type="Google" id="ProtNLM"/>
    </source>
</evidence>
<gene>
    <name evidence="4" type="ORF">SGM_3453</name>
</gene>
<dbReference type="PANTHER" id="PTHR11365:SF23">
    <property type="entry name" value="HYPOTHETICAL 5-OXOPROLINASE (EUROFUNG)-RELATED"/>
    <property type="match status" value="1"/>
</dbReference>